<comment type="subcellular location">
    <subcellularLocation>
        <location evidence="1">Membrane</location>
        <topology evidence="1">Multi-pass membrane protein</topology>
    </subcellularLocation>
</comment>
<evidence type="ECO:0000313" key="8">
    <source>
        <dbReference type="Proteomes" id="UP000193827"/>
    </source>
</evidence>
<feature type="transmembrane region" description="Helical" evidence="5">
    <location>
        <begin position="212"/>
        <end position="234"/>
    </location>
</feature>
<protein>
    <submittedName>
        <fullName evidence="7">Putative amino-acid metabolite efflux pump</fullName>
    </submittedName>
</protein>
<evidence type="ECO:0000256" key="2">
    <source>
        <dbReference type="ARBA" id="ARBA00022692"/>
    </source>
</evidence>
<feature type="transmembrane region" description="Helical" evidence="5">
    <location>
        <begin position="98"/>
        <end position="117"/>
    </location>
</feature>
<evidence type="ECO:0000313" key="7">
    <source>
        <dbReference type="EMBL" id="SLN21915.1"/>
    </source>
</evidence>
<dbReference type="EMBL" id="FWFL01000002">
    <property type="protein sequence ID" value="SLN21915.1"/>
    <property type="molecule type" value="Genomic_DNA"/>
</dbReference>
<proteinExistence type="predicted"/>
<feature type="transmembrane region" description="Helical" evidence="5">
    <location>
        <begin position="69"/>
        <end position="86"/>
    </location>
</feature>
<dbReference type="InterPro" id="IPR000620">
    <property type="entry name" value="EamA_dom"/>
</dbReference>
<keyword evidence="2 5" id="KW-0812">Transmembrane</keyword>
<keyword evidence="4 5" id="KW-0472">Membrane</keyword>
<keyword evidence="3 5" id="KW-1133">Transmembrane helix</keyword>
<evidence type="ECO:0000256" key="4">
    <source>
        <dbReference type="ARBA" id="ARBA00023136"/>
    </source>
</evidence>
<dbReference type="Gene3D" id="1.10.3730.20">
    <property type="match status" value="2"/>
</dbReference>
<feature type="transmembrane region" description="Helical" evidence="5">
    <location>
        <begin position="272"/>
        <end position="289"/>
    </location>
</feature>
<organism evidence="7 8">
    <name type="scientific">Roseovarius litorisediminis</name>
    <dbReference type="NCBI Taxonomy" id="1312363"/>
    <lineage>
        <taxon>Bacteria</taxon>
        <taxon>Pseudomonadati</taxon>
        <taxon>Pseudomonadota</taxon>
        <taxon>Alphaproteobacteria</taxon>
        <taxon>Rhodobacterales</taxon>
        <taxon>Roseobacteraceae</taxon>
        <taxon>Roseovarius</taxon>
    </lineage>
</organism>
<dbReference type="GO" id="GO:0016020">
    <property type="term" value="C:membrane"/>
    <property type="evidence" value="ECO:0007669"/>
    <property type="project" value="UniProtKB-SubCell"/>
</dbReference>
<dbReference type="SUPFAM" id="SSF103481">
    <property type="entry name" value="Multidrug resistance efflux transporter EmrE"/>
    <property type="match status" value="2"/>
</dbReference>
<dbReference type="Proteomes" id="UP000193827">
    <property type="component" value="Unassembled WGS sequence"/>
</dbReference>
<feature type="transmembrane region" description="Helical" evidence="5">
    <location>
        <begin position="12"/>
        <end position="38"/>
    </location>
</feature>
<feature type="transmembrane region" description="Helical" evidence="5">
    <location>
        <begin position="44"/>
        <end position="62"/>
    </location>
</feature>
<evidence type="ECO:0000259" key="6">
    <source>
        <dbReference type="Pfam" id="PF00892"/>
    </source>
</evidence>
<dbReference type="PANTHER" id="PTHR32322">
    <property type="entry name" value="INNER MEMBRANE TRANSPORTER"/>
    <property type="match status" value="1"/>
</dbReference>
<reference evidence="7 8" key="1">
    <citation type="submission" date="2017-03" db="EMBL/GenBank/DDBJ databases">
        <authorList>
            <person name="Afonso C.L."/>
            <person name="Miller P.J."/>
            <person name="Scott M.A."/>
            <person name="Spackman E."/>
            <person name="Goraichik I."/>
            <person name="Dimitrov K.M."/>
            <person name="Suarez D.L."/>
            <person name="Swayne D.E."/>
        </authorList>
    </citation>
    <scope>NUCLEOTIDE SEQUENCE [LARGE SCALE GENOMIC DNA]</scope>
    <source>
        <strain evidence="7 8">CECT 8287</strain>
    </source>
</reference>
<feature type="domain" description="EamA" evidence="6">
    <location>
        <begin position="17"/>
        <end position="141"/>
    </location>
</feature>
<dbReference type="OrthoDB" id="7158585at2"/>
<dbReference type="RefSeq" id="WP_085891193.1">
    <property type="nucleotide sequence ID" value="NZ_FWFL01000002.1"/>
</dbReference>
<evidence type="ECO:0000256" key="5">
    <source>
        <dbReference type="SAM" id="Phobius"/>
    </source>
</evidence>
<feature type="transmembrane region" description="Helical" evidence="5">
    <location>
        <begin position="178"/>
        <end position="200"/>
    </location>
</feature>
<keyword evidence="8" id="KW-1185">Reference proteome</keyword>
<sequence length="292" mass="31270">MSLDVEIPKIRLTLLDICLGVTVALLWGMGIVFAKAAITHFPPILLMSLRFTVTALVLVWFVRPPIAHLKALFCIALISAALQYSLTFTGLKGLDAGVAALIVQLEVPFLVLTGVIFLRERPGWRKWAGIALAFFGVYQISGEPEIAAAWGSVLLVISGAAVWAIGQGMVRNLRDIDGLTVTAWVAVMAAPQLLVMSLLFETGHVAAITHANWVVWSAVIYLGVVMTAIGYGIWYTLVRRNPVSQVAPFLLLLPLFAVLGGTLFLGEVLGPQVMLGGAIVIAGVAFILTDKG</sequence>
<dbReference type="InterPro" id="IPR050638">
    <property type="entry name" value="AA-Vitamin_Transporters"/>
</dbReference>
<feature type="domain" description="EamA" evidence="6">
    <location>
        <begin position="153"/>
        <end position="288"/>
    </location>
</feature>
<feature type="transmembrane region" description="Helical" evidence="5">
    <location>
        <begin position="246"/>
        <end position="266"/>
    </location>
</feature>
<name>A0A1Y5RST3_9RHOB</name>
<feature type="transmembrane region" description="Helical" evidence="5">
    <location>
        <begin position="124"/>
        <end position="141"/>
    </location>
</feature>
<dbReference type="InterPro" id="IPR037185">
    <property type="entry name" value="EmrE-like"/>
</dbReference>
<evidence type="ECO:0000256" key="3">
    <source>
        <dbReference type="ARBA" id="ARBA00022989"/>
    </source>
</evidence>
<gene>
    <name evidence="7" type="primary">eamA</name>
    <name evidence="7" type="ORF">PEL8287_00945</name>
</gene>
<dbReference type="AlphaFoldDB" id="A0A1Y5RST3"/>
<feature type="transmembrane region" description="Helical" evidence="5">
    <location>
        <begin position="147"/>
        <end position="166"/>
    </location>
</feature>
<evidence type="ECO:0000256" key="1">
    <source>
        <dbReference type="ARBA" id="ARBA00004141"/>
    </source>
</evidence>
<dbReference type="Pfam" id="PF00892">
    <property type="entry name" value="EamA"/>
    <property type="match status" value="2"/>
</dbReference>
<dbReference type="PANTHER" id="PTHR32322:SF9">
    <property type="entry name" value="AMINO-ACID METABOLITE EFFLUX PUMP-RELATED"/>
    <property type="match status" value="1"/>
</dbReference>
<accession>A0A1Y5RST3</accession>